<evidence type="ECO:0000256" key="9">
    <source>
        <dbReference type="PROSITE-ProRule" id="PRU00152"/>
    </source>
</evidence>
<feature type="disulfide bond" evidence="8">
    <location>
        <begin position="1639"/>
        <end position="1650"/>
    </location>
</feature>
<evidence type="ECO:0008006" key="16">
    <source>
        <dbReference type="Google" id="ProtNLM"/>
    </source>
</evidence>
<comment type="similarity">
    <text evidence="2">Belongs to the polycystin family.</text>
</comment>
<evidence type="ECO:0000256" key="8">
    <source>
        <dbReference type="PIRSR" id="PIRSR603915-2"/>
    </source>
</evidence>
<dbReference type="SUPFAM" id="SSF49785">
    <property type="entry name" value="Galactose-binding domain-like"/>
    <property type="match status" value="1"/>
</dbReference>
<dbReference type="SMART" id="SM00308">
    <property type="entry name" value="LH2"/>
    <property type="match status" value="1"/>
</dbReference>
<dbReference type="GO" id="GO:0005509">
    <property type="term" value="F:calcium ion binding"/>
    <property type="evidence" value="ECO:0007669"/>
    <property type="project" value="InterPro"/>
</dbReference>
<dbReference type="GO" id="GO:0050982">
    <property type="term" value="P:detection of mechanical stimulus"/>
    <property type="evidence" value="ECO:0007669"/>
    <property type="project" value="TreeGrafter"/>
</dbReference>
<feature type="transmembrane region" description="Helical" evidence="11">
    <location>
        <begin position="1982"/>
        <end position="2007"/>
    </location>
</feature>
<feature type="transmembrane region" description="Helical" evidence="11">
    <location>
        <begin position="1830"/>
        <end position="1852"/>
    </location>
</feature>
<dbReference type="EMBL" id="RCHS01000100">
    <property type="protein sequence ID" value="RMX60822.1"/>
    <property type="molecule type" value="Genomic_DNA"/>
</dbReference>
<keyword evidence="6 11" id="KW-0472">Membrane</keyword>
<dbReference type="InterPro" id="IPR002859">
    <property type="entry name" value="PKD/REJ-like"/>
</dbReference>
<dbReference type="InterPro" id="IPR051223">
    <property type="entry name" value="Polycystin"/>
</dbReference>
<comment type="caution">
    <text evidence="9">Lacks conserved residue(s) required for the propagation of feature annotation.</text>
</comment>
<dbReference type="Gene3D" id="1.10.287.70">
    <property type="match status" value="1"/>
</dbReference>
<dbReference type="Pfam" id="PF00754">
    <property type="entry name" value="F5_F8_type_C"/>
    <property type="match status" value="1"/>
</dbReference>
<evidence type="ECO:0000256" key="10">
    <source>
        <dbReference type="SAM" id="MobiDB-lite"/>
    </source>
</evidence>
<dbReference type="PANTHER" id="PTHR10877:SF150">
    <property type="entry name" value="REJ DOMAIN-CONTAINING PROTEIN"/>
    <property type="match status" value="1"/>
</dbReference>
<feature type="transmembrane region" description="Helical" evidence="11">
    <location>
        <begin position="1421"/>
        <end position="1444"/>
    </location>
</feature>
<feature type="compositionally biased region" description="Polar residues" evidence="10">
    <location>
        <begin position="2161"/>
        <end position="2174"/>
    </location>
</feature>
<dbReference type="InterPro" id="IPR001024">
    <property type="entry name" value="PLAT/LH2_dom"/>
</dbReference>
<organism evidence="14 15">
    <name type="scientific">Pocillopora damicornis</name>
    <name type="common">Cauliflower coral</name>
    <name type="synonym">Millepora damicornis</name>
    <dbReference type="NCBI Taxonomy" id="46731"/>
    <lineage>
        <taxon>Eukaryota</taxon>
        <taxon>Metazoa</taxon>
        <taxon>Cnidaria</taxon>
        <taxon>Anthozoa</taxon>
        <taxon>Hexacorallia</taxon>
        <taxon>Scleractinia</taxon>
        <taxon>Astrocoeniina</taxon>
        <taxon>Pocilloporidae</taxon>
        <taxon>Pocillopora</taxon>
    </lineage>
</organism>
<evidence type="ECO:0000256" key="3">
    <source>
        <dbReference type="ARBA" id="ARBA00022692"/>
    </source>
</evidence>
<dbReference type="Pfam" id="PF01477">
    <property type="entry name" value="PLAT"/>
    <property type="match status" value="1"/>
</dbReference>
<comment type="subcellular location">
    <subcellularLocation>
        <location evidence="1">Membrane</location>
        <topology evidence="1">Multi-pass membrane protein</topology>
    </subcellularLocation>
</comment>
<dbReference type="GO" id="GO:0005262">
    <property type="term" value="F:calcium channel activity"/>
    <property type="evidence" value="ECO:0007669"/>
    <property type="project" value="TreeGrafter"/>
</dbReference>
<evidence type="ECO:0000256" key="4">
    <source>
        <dbReference type="ARBA" id="ARBA00022729"/>
    </source>
</evidence>
<evidence type="ECO:0000256" key="6">
    <source>
        <dbReference type="ARBA" id="ARBA00023136"/>
    </source>
</evidence>
<evidence type="ECO:0000313" key="14">
    <source>
        <dbReference type="EMBL" id="RMX60822.1"/>
    </source>
</evidence>
<dbReference type="SUPFAM" id="SSF49723">
    <property type="entry name" value="Lipase/lipooxygenase domain (PLAT/LH2 domain)"/>
    <property type="match status" value="1"/>
</dbReference>
<dbReference type="Gene3D" id="2.60.120.260">
    <property type="entry name" value="Galactose-binding domain-like"/>
    <property type="match status" value="1"/>
</dbReference>
<sequence>MTEQQGLTKIKFQRKEERVRVYGVPFDVLGFGRIFGLKVQFCFKMKSILFFNFFASFVFGKASSEPHGIENLTGKLQFKMQGLEKRFWRKQKHVIFDEGSHFKTPLPVIFFLQANCRYPLEIKEISMVFGGDSVRTASGEEVNTKGIRTSRVLEKRRPQNGTHHRNEIWILAKLLNESIVTGISTLGYNDSSEKEWITDYMLMYSTGKEYLSFKETSGEVKNFTGNNDIFTQRYNYVPLPVITGLVMVIPLGWNNNIGLRMQIYGCAPGYYFLAKLKIFELFAFNDLECSDNSRELYQYWSAKSTDEIRRLLEHTQGFLRVTFRRFRLSSRSFKPLVSAELEIHCIKEASSFVSTTLEKKVSSERIEIHYPARLNDPGGKRIEAFNLLKVELPELLAEIKGQQEASRGVSGELYIDSDNIFNCRCITNCGEKVIQSKPLKLKPICEGKLCNLIRNIKWHVYIFHSTNHSRRWKNLQAFTCISPRKLKTFSEKGFSMKNISDETRNPRIKIKATIGIQIKHDLIHEDYEKEFVVNSLPDEKNEGGGCSVTPDDGFAVETLFNITCVGWNDEDKPLKYEYHYNTSAGIVINYPKAINNMLSTHLPAGDRAKDFELLVGIIVKDKLGDKRTSKIRVKVRDQDSVMETLHKIANGSKNKFIDLANTSEYKKASEVAISVLSIVEQRRHWNDSKRGAISEETARKLKDNTIKALKGARIDDMDIFTKVTTVVAMVTDERDEISQDEQGVALELLENATNFLSSLLANKSEDTDARTVAEISSKILLGLGNILRISSEDARNYVLGSAIGKHWYNVDKTKGRAIAMKALKVAWKLRNLLMVTESAVEPVVVNSRFLSMVLFAQDKSNAIVEIDKIKFKLPNYKETLNAQGVNGADLTCKVVLFKINPYTWHTSAARVKSWVIDVVLQPEKKKNLSFSNLKKPVQLYIPQNTNNGSKGDVLSKTVHYFVKPSFEINDSKFIQYHEVNIPHKRDVVYVKLKPENLFPVSLRVYVSFYDYPTPTKHTFSVAIPCKLGEPKCGNDSYIFSFNASDTGHTGIHYIGIHYYENNSHTDMPLHKRARRSVDPKTGLRSYCKDGGRRKKRSCVGTKDPPPAPTPVPTILRPEYNASTDLNYSLVVSVGSCFYWSEGKEYWTDEGCKIIPNVYLPVGDEEGPHHYHISIQTGMWIGNGTTASVGMIIYGEDSYSDMIVLNDSSFQKSFFSRGSINTFTVSLPRRLGSLYKVKVWHDNSGESPGWFLQDLVITELETEEKWYFLTKRWLAVEKGKGEIEVELKTSTKKEISSFKNLFHFRASKQLADGHLWISVFAKPPQSPFTRTQRLSCCMSVVFLAMVTNAMFYDFGQKPRDTFQIGPLTMSWTQVKIGIQSALIALPVNVFILTVFRNVKPKTTLKDHRELEEENSPKGLPRVFIYVAWVLCSLAIPSSAFFTVLYSLQWGANISNEWLTSVLISFLQDVFILQPVQIAIISSLLSIIIRKPLKHDPVRGLPHRKNPCHEDTMVLPPEKDVLETSRKFWIKLRKMFRSVREISFFLIFVILLFVVCYGNRDVSRYHLRRSVGDIFNKSGEGIRNTTAFWNWTREKLVPGLFLSKWYNGKQVNLGEGFISSGYPFLVGMPRLRQIRVKSESCLTDDYIKVKRCLSHYSSHSEDKTTYNLRDWTPIYNISEFEASFDELCPKPWRYRTANALEALPFNGFYASYDGGGYVADLGYNAESALRVIDDLENNDWIDLRTIAVFVEFTVYEPSSTLFSAAKYLLERYPTGSSIMNTRIDTLKIFDPADPGFRSIYLACYFLLIVFLLGLLLMEILKLFNQGWRYVTHFWNLIDALQVIAAAAAMASFFFKAKYTSNFLKRVKKNPFATSSSDYIVLWCDVETWLLSLVVFIVTVKFLRLLKFNNHICHFTYTVKSALKHLFSYSMVFTATILAYTQLGTLLFGSNVSTYSNLARSLMMLLERLLGDNMYTNELKAANQIMAQLFTFAYSLSIAMILMNMFLSILHSSYREIRLLKQGRFPDVELARFAAHYFMEKVKILWHDTKHSIKETKLRKLRFNRRKADVFGFLKRDSKINREAEEYICLSSENVRFEEVVLEEMIDIDSVDEYNSLKDMRKTILQIGGNFFLTQNEWSSSSINEEDDDREDASSSKGDWSDGMESSFSNTSDMDLV</sequence>
<comment type="caution">
    <text evidence="14">The sequence shown here is derived from an EMBL/GenBank/DDBJ whole genome shotgun (WGS) entry which is preliminary data.</text>
</comment>
<keyword evidence="15" id="KW-1185">Reference proteome</keyword>
<dbReference type="InterPro" id="IPR046791">
    <property type="entry name" value="Polycystin_dom"/>
</dbReference>
<feature type="transmembrane region" description="Helical" evidence="11">
    <location>
        <begin position="1464"/>
        <end position="1487"/>
    </location>
</feature>
<dbReference type="InterPro" id="IPR008979">
    <property type="entry name" value="Galactose-bd-like_sf"/>
</dbReference>
<feature type="transmembrane region" description="Helical" evidence="11">
    <location>
        <begin position="1923"/>
        <end position="1945"/>
    </location>
</feature>
<dbReference type="PROSITE" id="PS50095">
    <property type="entry name" value="PLAT"/>
    <property type="match status" value="1"/>
</dbReference>
<dbReference type="Pfam" id="PF02010">
    <property type="entry name" value="REJ"/>
    <property type="match status" value="1"/>
</dbReference>
<dbReference type="InterPro" id="IPR003915">
    <property type="entry name" value="PKD_2"/>
</dbReference>
<evidence type="ECO:0000256" key="2">
    <source>
        <dbReference type="ARBA" id="ARBA00007200"/>
    </source>
</evidence>
<dbReference type="PROSITE" id="PS50022">
    <property type="entry name" value="FA58C_3"/>
    <property type="match status" value="1"/>
</dbReference>
<dbReference type="Pfam" id="PF08016">
    <property type="entry name" value="PKD_channel"/>
    <property type="match status" value="1"/>
</dbReference>
<gene>
    <name evidence="14" type="ORF">pdam_00007772</name>
</gene>
<reference evidence="14 15" key="1">
    <citation type="journal article" date="2018" name="Sci. Rep.">
        <title>Comparative analysis of the Pocillopora damicornis genome highlights role of immune system in coral evolution.</title>
        <authorList>
            <person name="Cunning R."/>
            <person name="Bay R.A."/>
            <person name="Gillette P."/>
            <person name="Baker A.C."/>
            <person name="Traylor-Knowles N."/>
        </authorList>
    </citation>
    <scope>NUCLEOTIDE SEQUENCE [LARGE SCALE GENOMIC DNA]</scope>
    <source>
        <strain evidence="14">RSMAS</strain>
        <tissue evidence="14">Whole animal</tissue>
    </source>
</reference>
<keyword evidence="3 11" id="KW-0812">Transmembrane</keyword>
<keyword evidence="7" id="KW-0325">Glycoprotein</keyword>
<evidence type="ECO:0000313" key="15">
    <source>
        <dbReference type="Proteomes" id="UP000275408"/>
    </source>
</evidence>
<feature type="transmembrane region" description="Helical" evidence="11">
    <location>
        <begin position="1797"/>
        <end position="1818"/>
    </location>
</feature>
<dbReference type="Proteomes" id="UP000275408">
    <property type="component" value="Unassembled WGS sequence"/>
</dbReference>
<feature type="domain" description="F5/8 type C" evidence="12">
    <location>
        <begin position="116"/>
        <end position="266"/>
    </location>
</feature>
<name>A0A3M6V4E6_POCDA</name>
<dbReference type="Gene3D" id="2.60.60.20">
    <property type="entry name" value="PLAT/LH2 domain"/>
    <property type="match status" value="1"/>
</dbReference>
<evidence type="ECO:0000256" key="1">
    <source>
        <dbReference type="ARBA" id="ARBA00004141"/>
    </source>
</evidence>
<feature type="transmembrane region" description="Helical" evidence="11">
    <location>
        <begin position="1375"/>
        <end position="1394"/>
    </location>
</feature>
<feature type="region of interest" description="Disordered" evidence="10">
    <location>
        <begin position="2136"/>
        <end position="2174"/>
    </location>
</feature>
<feature type="region of interest" description="Disordered" evidence="10">
    <location>
        <begin position="1089"/>
        <end position="1114"/>
    </location>
</feature>
<feature type="domain" description="PLAT" evidence="13">
    <location>
        <begin position="1168"/>
        <end position="1287"/>
    </location>
</feature>
<feature type="transmembrane region" description="Helical" evidence="11">
    <location>
        <begin position="1540"/>
        <end position="1558"/>
    </location>
</feature>
<dbReference type="PANTHER" id="PTHR10877">
    <property type="entry name" value="POLYCYSTIN FAMILY MEMBER"/>
    <property type="match status" value="1"/>
</dbReference>
<dbReference type="PRINTS" id="PR01433">
    <property type="entry name" value="POLYCYSTIN2"/>
</dbReference>
<protein>
    <recommendedName>
        <fullName evidence="16">PLAT domain-containing protein</fullName>
    </recommendedName>
</protein>
<dbReference type="OrthoDB" id="5958967at2759"/>
<dbReference type="InterPro" id="IPR013122">
    <property type="entry name" value="PKD1_2_channel"/>
</dbReference>
<dbReference type="InterPro" id="IPR036392">
    <property type="entry name" value="PLAT/LH2_dom_sf"/>
</dbReference>
<feature type="transmembrane region" description="Helical" evidence="11">
    <location>
        <begin position="1885"/>
        <end position="1903"/>
    </location>
</feature>
<dbReference type="Pfam" id="PF20519">
    <property type="entry name" value="Polycystin_dom"/>
    <property type="match status" value="1"/>
</dbReference>
<keyword evidence="4" id="KW-0732">Signal</keyword>
<dbReference type="GO" id="GO:0016020">
    <property type="term" value="C:membrane"/>
    <property type="evidence" value="ECO:0007669"/>
    <property type="project" value="UniProtKB-SubCell"/>
</dbReference>
<evidence type="ECO:0000259" key="13">
    <source>
        <dbReference type="PROSITE" id="PS50095"/>
    </source>
</evidence>
<accession>A0A3M6V4E6</accession>
<dbReference type="InterPro" id="IPR000421">
    <property type="entry name" value="FA58C"/>
</dbReference>
<evidence type="ECO:0000259" key="12">
    <source>
        <dbReference type="PROSITE" id="PS50022"/>
    </source>
</evidence>
<proteinExistence type="inferred from homology"/>
<evidence type="ECO:0000256" key="11">
    <source>
        <dbReference type="SAM" id="Phobius"/>
    </source>
</evidence>
<keyword evidence="5 11" id="KW-1133">Transmembrane helix</keyword>
<evidence type="ECO:0000256" key="7">
    <source>
        <dbReference type="ARBA" id="ARBA00023180"/>
    </source>
</evidence>
<evidence type="ECO:0000256" key="5">
    <source>
        <dbReference type="ARBA" id="ARBA00022989"/>
    </source>
</evidence>